<reference evidence="8 9" key="1">
    <citation type="submission" date="2021-08" db="EMBL/GenBank/DDBJ databases">
        <title>Complete genome sequence of Leptospira kobayashii strain E30.</title>
        <authorList>
            <person name="Nakao R."/>
            <person name="Nakamura S."/>
            <person name="Masuzawa T."/>
            <person name="Koizumi N."/>
        </authorList>
    </citation>
    <scope>NUCLEOTIDE SEQUENCE [LARGE SCALE GENOMIC DNA]</scope>
    <source>
        <strain evidence="8 9">E30</strain>
    </source>
</reference>
<keyword evidence="4" id="KW-0288">FMN</keyword>
<dbReference type="Gene3D" id="3.40.109.10">
    <property type="entry name" value="NADH Oxidase"/>
    <property type="match status" value="1"/>
</dbReference>
<keyword evidence="6" id="KW-0560">Oxidoreductase</keyword>
<dbReference type="SUPFAM" id="SSF55469">
    <property type="entry name" value="FMN-dependent nitroreductase-like"/>
    <property type="match status" value="1"/>
</dbReference>
<comment type="similarity">
    <text evidence="2">Belongs to the nitroreductase family.</text>
</comment>
<sequence length="213" mass="23947">MKAYMELIEQLQWRYATKRMNGEKVPKEKLDKILGAIQLSPSSMGFQPYTIYVIENPDTKKEISLKASKQPQITESSHLIVFAAWTNPSLENVDRYMQLIANERSVTLESLAPFRNKIAEELQNKSSEELISWTARQAYIALGTGIAAAALEKVDATPMEGFDSNALDDILGLKEKGLKSVVLLALGYRNQETDPLVSAKKVRRPKEELFVTI</sequence>
<evidence type="ECO:0000313" key="8">
    <source>
        <dbReference type="EMBL" id="BDA79231.1"/>
    </source>
</evidence>
<dbReference type="InterPro" id="IPR029479">
    <property type="entry name" value="Nitroreductase"/>
</dbReference>
<keyword evidence="5" id="KW-0521">NADP</keyword>
<evidence type="ECO:0000256" key="6">
    <source>
        <dbReference type="ARBA" id="ARBA00023002"/>
    </source>
</evidence>
<proteinExistence type="inferred from homology"/>
<dbReference type="InterPro" id="IPR000415">
    <property type="entry name" value="Nitroreductase-like"/>
</dbReference>
<dbReference type="PANTHER" id="PTHR43673">
    <property type="entry name" value="NAD(P)H NITROREDUCTASE YDGI-RELATED"/>
    <property type="match status" value="1"/>
</dbReference>
<protein>
    <submittedName>
        <fullName evidence="8">Nitroreductase</fullName>
    </submittedName>
</protein>
<dbReference type="Proteomes" id="UP000245263">
    <property type="component" value="Chromosome 1"/>
</dbReference>
<feature type="domain" description="Nitroreductase" evidence="7">
    <location>
        <begin position="12"/>
        <end position="188"/>
    </location>
</feature>
<evidence type="ECO:0000256" key="3">
    <source>
        <dbReference type="ARBA" id="ARBA00022630"/>
    </source>
</evidence>
<evidence type="ECO:0000256" key="1">
    <source>
        <dbReference type="ARBA" id="ARBA00001917"/>
    </source>
</evidence>
<evidence type="ECO:0000256" key="2">
    <source>
        <dbReference type="ARBA" id="ARBA00007118"/>
    </source>
</evidence>
<evidence type="ECO:0000259" key="7">
    <source>
        <dbReference type="Pfam" id="PF00881"/>
    </source>
</evidence>
<comment type="cofactor">
    <cofactor evidence="1">
        <name>FMN</name>
        <dbReference type="ChEBI" id="CHEBI:58210"/>
    </cofactor>
</comment>
<evidence type="ECO:0000256" key="5">
    <source>
        <dbReference type="ARBA" id="ARBA00022857"/>
    </source>
</evidence>
<keyword evidence="9" id="KW-1185">Reference proteome</keyword>
<gene>
    <name evidence="8" type="ORF">LPTSP3_g21610</name>
</gene>
<name>A0ABM7UK82_9LEPT</name>
<organism evidence="8 9">
    <name type="scientific">Leptospira kobayashii</name>
    <dbReference type="NCBI Taxonomy" id="1917830"/>
    <lineage>
        <taxon>Bacteria</taxon>
        <taxon>Pseudomonadati</taxon>
        <taxon>Spirochaetota</taxon>
        <taxon>Spirochaetia</taxon>
        <taxon>Leptospirales</taxon>
        <taxon>Leptospiraceae</taxon>
        <taxon>Leptospira</taxon>
    </lineage>
</organism>
<dbReference type="PANTHER" id="PTHR43673:SF2">
    <property type="entry name" value="NITROREDUCTASE"/>
    <property type="match status" value="1"/>
</dbReference>
<keyword evidence="3" id="KW-0285">Flavoprotein</keyword>
<accession>A0ABM7UK82</accession>
<dbReference type="EMBL" id="AP025028">
    <property type="protein sequence ID" value="BDA79231.1"/>
    <property type="molecule type" value="Genomic_DNA"/>
</dbReference>
<dbReference type="Pfam" id="PF00881">
    <property type="entry name" value="Nitroreductase"/>
    <property type="match status" value="1"/>
</dbReference>
<dbReference type="CDD" id="cd02149">
    <property type="entry name" value="NfsB-like"/>
    <property type="match status" value="1"/>
</dbReference>
<evidence type="ECO:0000313" key="9">
    <source>
        <dbReference type="Proteomes" id="UP000245263"/>
    </source>
</evidence>
<evidence type="ECO:0000256" key="4">
    <source>
        <dbReference type="ARBA" id="ARBA00022643"/>
    </source>
</evidence>
<dbReference type="InterPro" id="IPR033878">
    <property type="entry name" value="NfsB-like"/>
</dbReference>